<feature type="region of interest" description="Disordered" evidence="1">
    <location>
        <begin position="44"/>
        <end position="66"/>
    </location>
</feature>
<feature type="non-terminal residue" evidence="2">
    <location>
        <position position="1"/>
    </location>
</feature>
<sequence>AAMRHRATDGNPTTTGGLTGVAASPISNSRLALSQTCFKAETTASCSQRREPPMNHKPPLVLPLENLHTLPPPTAATSLAKEAAAATDANDTGCCSCEIEGDHQHLHSFAIWKKIGGG</sequence>
<protein>
    <submittedName>
        <fullName evidence="2">Uncharacterized protein</fullName>
    </submittedName>
</protein>
<evidence type="ECO:0000313" key="2">
    <source>
        <dbReference type="EMBL" id="BAT88439.1"/>
    </source>
</evidence>
<reference evidence="2 3" key="1">
    <citation type="journal article" date="2015" name="Sci. Rep.">
        <title>The power of single molecule real-time sequencing technology in the de novo assembly of a eukaryotic genome.</title>
        <authorList>
            <person name="Sakai H."/>
            <person name="Naito K."/>
            <person name="Ogiso-Tanaka E."/>
            <person name="Takahashi Y."/>
            <person name="Iseki K."/>
            <person name="Muto C."/>
            <person name="Satou K."/>
            <person name="Teruya K."/>
            <person name="Shiroma A."/>
            <person name="Shimoji M."/>
            <person name="Hirano T."/>
            <person name="Itoh T."/>
            <person name="Kaga A."/>
            <person name="Tomooka N."/>
        </authorList>
    </citation>
    <scope>NUCLEOTIDE SEQUENCE [LARGE SCALE GENOMIC DNA]</scope>
    <source>
        <strain evidence="3">cv. Shumari</strain>
    </source>
</reference>
<keyword evidence="3" id="KW-1185">Reference proteome</keyword>
<proteinExistence type="predicted"/>
<dbReference type="EMBL" id="AP015038">
    <property type="protein sequence ID" value="BAT88439.1"/>
    <property type="molecule type" value="Genomic_DNA"/>
</dbReference>
<accession>A0A0S3S6I2</accession>
<feature type="region of interest" description="Disordered" evidence="1">
    <location>
        <begin position="1"/>
        <end position="22"/>
    </location>
</feature>
<dbReference type="Proteomes" id="UP000291084">
    <property type="component" value="Chromosome 5"/>
</dbReference>
<evidence type="ECO:0000313" key="3">
    <source>
        <dbReference type="Proteomes" id="UP000291084"/>
    </source>
</evidence>
<gene>
    <name evidence="2" type="primary">Vigan.05G192900</name>
    <name evidence="2" type="ORF">VIGAN_05192900</name>
</gene>
<evidence type="ECO:0000256" key="1">
    <source>
        <dbReference type="SAM" id="MobiDB-lite"/>
    </source>
</evidence>
<dbReference type="AlphaFoldDB" id="A0A0S3S6I2"/>
<name>A0A0S3S6I2_PHAAN</name>
<organism evidence="2 3">
    <name type="scientific">Vigna angularis var. angularis</name>
    <dbReference type="NCBI Taxonomy" id="157739"/>
    <lineage>
        <taxon>Eukaryota</taxon>
        <taxon>Viridiplantae</taxon>
        <taxon>Streptophyta</taxon>
        <taxon>Embryophyta</taxon>
        <taxon>Tracheophyta</taxon>
        <taxon>Spermatophyta</taxon>
        <taxon>Magnoliopsida</taxon>
        <taxon>eudicotyledons</taxon>
        <taxon>Gunneridae</taxon>
        <taxon>Pentapetalae</taxon>
        <taxon>rosids</taxon>
        <taxon>fabids</taxon>
        <taxon>Fabales</taxon>
        <taxon>Fabaceae</taxon>
        <taxon>Papilionoideae</taxon>
        <taxon>50 kb inversion clade</taxon>
        <taxon>NPAAA clade</taxon>
        <taxon>indigoferoid/millettioid clade</taxon>
        <taxon>Phaseoleae</taxon>
        <taxon>Vigna</taxon>
    </lineage>
</organism>